<organism evidence="1 2">
    <name type="scientific">Candidatus Sulfotelmatobacter kueseliae</name>
    <dbReference type="NCBI Taxonomy" id="2042962"/>
    <lineage>
        <taxon>Bacteria</taxon>
        <taxon>Pseudomonadati</taxon>
        <taxon>Acidobacteriota</taxon>
        <taxon>Terriglobia</taxon>
        <taxon>Terriglobales</taxon>
        <taxon>Candidatus Korobacteraceae</taxon>
        <taxon>Candidatus Sulfotelmatobacter</taxon>
    </lineage>
</organism>
<name>A0A2U3KYN3_9BACT</name>
<dbReference type="AlphaFoldDB" id="A0A2U3KYN3"/>
<reference evidence="2" key="1">
    <citation type="submission" date="2018-02" db="EMBL/GenBank/DDBJ databases">
        <authorList>
            <person name="Hausmann B."/>
        </authorList>
    </citation>
    <scope>NUCLEOTIDE SEQUENCE [LARGE SCALE GENOMIC DNA]</scope>
    <source>
        <strain evidence="2">Peat soil MAG SbA1</strain>
    </source>
</reference>
<accession>A0A2U3KYN3</accession>
<protein>
    <submittedName>
        <fullName evidence="1">Uncharacterized protein</fullName>
    </submittedName>
</protein>
<gene>
    <name evidence="1" type="ORF">SBA1_550107</name>
</gene>
<evidence type="ECO:0000313" key="2">
    <source>
        <dbReference type="Proteomes" id="UP000238701"/>
    </source>
</evidence>
<dbReference type="Proteomes" id="UP000238701">
    <property type="component" value="Unassembled WGS sequence"/>
</dbReference>
<sequence length="59" mass="6552">MFESKEQMEKIEKLTAAVQDMVALQRDLLKKLEQQNVSLGALTKFVRENSGITPACGAI</sequence>
<dbReference type="EMBL" id="OMOD01000150">
    <property type="protein sequence ID" value="SPF44742.1"/>
    <property type="molecule type" value="Genomic_DNA"/>
</dbReference>
<evidence type="ECO:0000313" key="1">
    <source>
        <dbReference type="EMBL" id="SPF44742.1"/>
    </source>
</evidence>
<proteinExistence type="predicted"/>